<feature type="transmembrane region" description="Helical" evidence="1">
    <location>
        <begin position="229"/>
        <end position="247"/>
    </location>
</feature>
<feature type="transmembrane region" description="Helical" evidence="1">
    <location>
        <begin position="101"/>
        <end position="127"/>
    </location>
</feature>
<keyword evidence="1" id="KW-1133">Transmembrane helix</keyword>
<protein>
    <submittedName>
        <fullName evidence="2">Uncharacterized protein</fullName>
    </submittedName>
</protein>
<accession>A0A1F6BVV4</accession>
<evidence type="ECO:0000256" key="1">
    <source>
        <dbReference type="SAM" id="Phobius"/>
    </source>
</evidence>
<feature type="transmembrane region" description="Helical" evidence="1">
    <location>
        <begin position="147"/>
        <end position="169"/>
    </location>
</feature>
<dbReference type="AlphaFoldDB" id="A0A1F6BVV4"/>
<feature type="transmembrane region" description="Helical" evidence="1">
    <location>
        <begin position="7"/>
        <end position="24"/>
    </location>
</feature>
<keyword evidence="1" id="KW-0812">Transmembrane</keyword>
<feature type="transmembrane region" description="Helical" evidence="1">
    <location>
        <begin position="267"/>
        <end position="291"/>
    </location>
</feature>
<feature type="transmembrane region" description="Helical" evidence="1">
    <location>
        <begin position="30"/>
        <end position="52"/>
    </location>
</feature>
<reference evidence="2 3" key="1">
    <citation type="journal article" date="2016" name="Nat. Commun.">
        <title>Thousands of microbial genomes shed light on interconnected biogeochemical processes in an aquifer system.</title>
        <authorList>
            <person name="Anantharaman K."/>
            <person name="Brown C.T."/>
            <person name="Hug L.A."/>
            <person name="Sharon I."/>
            <person name="Castelle C.J."/>
            <person name="Probst A.J."/>
            <person name="Thomas B.C."/>
            <person name="Singh A."/>
            <person name="Wilkins M.J."/>
            <person name="Karaoz U."/>
            <person name="Brodie E.L."/>
            <person name="Williams K.H."/>
            <person name="Hubbard S.S."/>
            <person name="Banfield J.F."/>
        </authorList>
    </citation>
    <scope>NUCLEOTIDE SEQUENCE [LARGE SCALE GENOMIC DNA]</scope>
</reference>
<feature type="transmembrane region" description="Helical" evidence="1">
    <location>
        <begin position="189"/>
        <end position="209"/>
    </location>
</feature>
<evidence type="ECO:0000313" key="3">
    <source>
        <dbReference type="Proteomes" id="UP000179014"/>
    </source>
</evidence>
<name>A0A1F6BVV4_9BACT</name>
<evidence type="ECO:0000313" key="2">
    <source>
        <dbReference type="EMBL" id="OGG41061.1"/>
    </source>
</evidence>
<feature type="transmembrane region" description="Helical" evidence="1">
    <location>
        <begin position="64"/>
        <end position="81"/>
    </location>
</feature>
<dbReference type="Proteomes" id="UP000179014">
    <property type="component" value="Unassembled WGS sequence"/>
</dbReference>
<dbReference type="EMBL" id="MFKN01000016">
    <property type="protein sequence ID" value="OGG41061.1"/>
    <property type="molecule type" value="Genomic_DNA"/>
</dbReference>
<comment type="caution">
    <text evidence="2">The sequence shown here is derived from an EMBL/GenBank/DDBJ whole genome shotgun (WGS) entry which is preliminary data.</text>
</comment>
<sequence>MHTRKLYLGFLSMFFSFASFIPEVGVHNKLLLAALFYVGVVFISEWITIHFAHKSLLQEIRKSWHNTFAFILTTAVGGLLLDGVAKFLGKLWIYPDWTPIFYAAIFIPGFAAYWLAICESYLAVKVLLDKITPGKRRVGKLHRYERWFYSTLGMCGVIFSLLATLLLLIDFFQQSLPLFVPDDVRVSAPSFQVAFTEVMLLFLGIWFFLEWLEYYRKKTSLIKDIVHHYYTPLIAIVLGSMITSVFMELQNVPAGLWRYTNWPLSDFAVLDMPILIFIIWPLHYITFLSLFRAMTNKESAMIWQSDRIA</sequence>
<organism evidence="2 3">
    <name type="scientific">Candidatus Kaiserbacteria bacterium GWA2_50_9</name>
    <dbReference type="NCBI Taxonomy" id="1798474"/>
    <lineage>
        <taxon>Bacteria</taxon>
        <taxon>Candidatus Kaiseribacteriota</taxon>
    </lineage>
</organism>
<keyword evidence="1" id="KW-0472">Membrane</keyword>
<gene>
    <name evidence="2" type="ORF">A2118_00665</name>
</gene>
<proteinExistence type="predicted"/>